<evidence type="ECO:0000313" key="1">
    <source>
        <dbReference type="EMBL" id="SUY83494.1"/>
    </source>
</evidence>
<dbReference type="Pfam" id="PF07071">
    <property type="entry name" value="KDGP_aldolase"/>
    <property type="match status" value="1"/>
</dbReference>
<reference evidence="1" key="1">
    <citation type="submission" date="2018-06" db="EMBL/GenBank/DDBJ databases">
        <authorList>
            <consortium name="Pathogen Informatics"/>
            <person name="Doyle S."/>
        </authorList>
    </citation>
    <scope>NUCLEOTIDE SEQUENCE</scope>
    <source>
        <strain evidence="1">NCTC13307</strain>
    </source>
</reference>
<accession>A0A381KLH9</accession>
<dbReference type="InterPro" id="IPR010763">
    <property type="entry name" value="DgaF"/>
</dbReference>
<organism evidence="1">
    <name type="scientific">Clostridioides difficile</name>
    <name type="common">Peptoclostridium difficile</name>
    <dbReference type="NCBI Taxonomy" id="1496"/>
    <lineage>
        <taxon>Bacteria</taxon>
        <taxon>Bacillati</taxon>
        <taxon>Bacillota</taxon>
        <taxon>Clostridia</taxon>
        <taxon>Peptostreptococcales</taxon>
        <taxon>Peptostreptococcaceae</taxon>
        <taxon>Clostridioides</taxon>
    </lineage>
</organism>
<sequence length="97" mass="10757">MMKDMGGSSIKFFPMGGLKTKDEYIEVAKACAKHNFYLEPTGGIDLDNFKEIVQIALDAGVEKVIPHVYTSIIDKETGETKVEDIGVLYKIMKELLG</sequence>
<dbReference type="InterPro" id="IPR013785">
    <property type="entry name" value="Aldolase_TIM"/>
</dbReference>
<gene>
    <name evidence="1" type="ORF">NCTC13307_04617</name>
</gene>
<proteinExistence type="predicted"/>
<dbReference type="SUPFAM" id="SSF51569">
    <property type="entry name" value="Aldolase"/>
    <property type="match status" value="1"/>
</dbReference>
<dbReference type="AlphaFoldDB" id="A0A381KLH9"/>
<protein>
    <submittedName>
        <fullName evidence="1">Protein of uncharacterized function (DUF1341)</fullName>
    </submittedName>
</protein>
<dbReference type="Gene3D" id="3.20.20.70">
    <property type="entry name" value="Aldolase class I"/>
    <property type="match status" value="1"/>
</dbReference>
<dbReference type="EMBL" id="UFWD01000002">
    <property type="protein sequence ID" value="SUY83494.1"/>
    <property type="molecule type" value="Genomic_DNA"/>
</dbReference>
<name>A0A381KLH9_CLODI</name>